<dbReference type="RefSeq" id="WP_220206937.1">
    <property type="nucleotide sequence ID" value="NZ_BNJK01000001.1"/>
</dbReference>
<dbReference type="EMBL" id="BNJK01000001">
    <property type="protein sequence ID" value="GHO96299.1"/>
    <property type="molecule type" value="Genomic_DNA"/>
</dbReference>
<feature type="domain" description="HTH cro/C1-type" evidence="1">
    <location>
        <begin position="14"/>
        <end position="66"/>
    </location>
</feature>
<dbReference type="Gene3D" id="1.10.260.40">
    <property type="entry name" value="lambda repressor-like DNA-binding domains"/>
    <property type="match status" value="1"/>
</dbReference>
<dbReference type="AlphaFoldDB" id="A0A8J3IIU5"/>
<dbReference type="Pfam" id="PF01381">
    <property type="entry name" value="HTH_3"/>
    <property type="match status" value="1"/>
</dbReference>
<accession>A0A8J3IIU5</accession>
<comment type="caution">
    <text evidence="2">The sequence shown here is derived from an EMBL/GenBank/DDBJ whole genome shotgun (WGS) entry which is preliminary data.</text>
</comment>
<keyword evidence="3" id="KW-1185">Reference proteome</keyword>
<dbReference type="SUPFAM" id="SSF47413">
    <property type="entry name" value="lambda repressor-like DNA-binding domains"/>
    <property type="match status" value="1"/>
</dbReference>
<evidence type="ECO:0000259" key="1">
    <source>
        <dbReference type="PROSITE" id="PS50943"/>
    </source>
</evidence>
<organism evidence="2 3">
    <name type="scientific">Reticulibacter mediterranei</name>
    <dbReference type="NCBI Taxonomy" id="2778369"/>
    <lineage>
        <taxon>Bacteria</taxon>
        <taxon>Bacillati</taxon>
        <taxon>Chloroflexota</taxon>
        <taxon>Ktedonobacteria</taxon>
        <taxon>Ktedonobacterales</taxon>
        <taxon>Reticulibacteraceae</taxon>
        <taxon>Reticulibacter</taxon>
    </lineage>
</organism>
<dbReference type="InterPro" id="IPR001387">
    <property type="entry name" value="Cro/C1-type_HTH"/>
</dbReference>
<name>A0A8J3IIU5_9CHLR</name>
<gene>
    <name evidence="2" type="ORF">KSF_063470</name>
</gene>
<protein>
    <recommendedName>
        <fullName evidence="1">HTH cro/C1-type domain-containing protein</fullName>
    </recommendedName>
</protein>
<dbReference type="SMART" id="SM00530">
    <property type="entry name" value="HTH_XRE"/>
    <property type="match status" value="1"/>
</dbReference>
<evidence type="ECO:0000313" key="2">
    <source>
        <dbReference type="EMBL" id="GHO96299.1"/>
    </source>
</evidence>
<sequence length="121" mass="13628">MTRVFDTEYLAALIKTKRGNRGLREIAQEIGGVSPSTLSRIENGKVPDMDTFLRICTWLQVSSEEFIKETDDQQQNEISTTDRIEGYLRADRELTPEMADALAKLMKSAYRAATEGKLGPE</sequence>
<proteinExistence type="predicted"/>
<reference evidence="2" key="1">
    <citation type="submission" date="2020-10" db="EMBL/GenBank/DDBJ databases">
        <title>Taxonomic study of unclassified bacteria belonging to the class Ktedonobacteria.</title>
        <authorList>
            <person name="Yabe S."/>
            <person name="Wang C.M."/>
            <person name="Zheng Y."/>
            <person name="Sakai Y."/>
            <person name="Cavaletti L."/>
            <person name="Monciardini P."/>
            <person name="Donadio S."/>
        </authorList>
    </citation>
    <scope>NUCLEOTIDE SEQUENCE</scope>
    <source>
        <strain evidence="2">ID150040</strain>
    </source>
</reference>
<evidence type="ECO:0000313" key="3">
    <source>
        <dbReference type="Proteomes" id="UP000597444"/>
    </source>
</evidence>
<dbReference type="CDD" id="cd00093">
    <property type="entry name" value="HTH_XRE"/>
    <property type="match status" value="1"/>
</dbReference>
<dbReference type="InterPro" id="IPR010982">
    <property type="entry name" value="Lambda_DNA-bd_dom_sf"/>
</dbReference>
<dbReference type="GO" id="GO:0003677">
    <property type="term" value="F:DNA binding"/>
    <property type="evidence" value="ECO:0007669"/>
    <property type="project" value="InterPro"/>
</dbReference>
<dbReference type="PROSITE" id="PS50943">
    <property type="entry name" value="HTH_CROC1"/>
    <property type="match status" value="1"/>
</dbReference>
<dbReference type="Proteomes" id="UP000597444">
    <property type="component" value="Unassembled WGS sequence"/>
</dbReference>